<accession>A0A4S4FG80</accession>
<dbReference type="InterPro" id="IPR036866">
    <property type="entry name" value="RibonucZ/Hydroxyglut_hydro"/>
</dbReference>
<comment type="caution">
    <text evidence="2">The sequence shown here is derived from an EMBL/GenBank/DDBJ whole genome shotgun (WGS) entry which is preliminary data.</text>
</comment>
<dbReference type="RefSeq" id="WP_136429143.1">
    <property type="nucleotide sequence ID" value="NZ_SSSM01000006.1"/>
</dbReference>
<organism evidence="2 3">
    <name type="scientific">Naasia lichenicola</name>
    <dbReference type="NCBI Taxonomy" id="2565933"/>
    <lineage>
        <taxon>Bacteria</taxon>
        <taxon>Bacillati</taxon>
        <taxon>Actinomycetota</taxon>
        <taxon>Actinomycetes</taxon>
        <taxon>Micrococcales</taxon>
        <taxon>Microbacteriaceae</taxon>
        <taxon>Naasia</taxon>
    </lineage>
</organism>
<name>A0A4S4FG80_9MICO</name>
<feature type="domain" description="Metallo-beta-lactamase" evidence="1">
    <location>
        <begin position="7"/>
        <end position="167"/>
    </location>
</feature>
<evidence type="ECO:0000313" key="2">
    <source>
        <dbReference type="EMBL" id="THG28704.1"/>
    </source>
</evidence>
<dbReference type="PANTHER" id="PTHR43546">
    <property type="entry name" value="UPF0173 METAL-DEPENDENT HYDROLASE MJ1163-RELATED"/>
    <property type="match status" value="1"/>
</dbReference>
<dbReference type="SUPFAM" id="SSF56281">
    <property type="entry name" value="Metallo-hydrolase/oxidoreductase"/>
    <property type="match status" value="1"/>
</dbReference>
<evidence type="ECO:0000259" key="1">
    <source>
        <dbReference type="SMART" id="SM00849"/>
    </source>
</evidence>
<dbReference type="EMBL" id="SSSM01000006">
    <property type="protein sequence ID" value="THG28704.1"/>
    <property type="molecule type" value="Genomic_DNA"/>
</dbReference>
<dbReference type="CDD" id="cd06262">
    <property type="entry name" value="metallo-hydrolase-like_MBL-fold"/>
    <property type="match status" value="1"/>
</dbReference>
<sequence length="202" mass="21145">MKLTKYTHAAVVLEKDGKNLVIDPGAYTPDSPALVKAADAVIFTHDHPDHIDDAAIEGIDVPIYASAETVSRLGRGTVLSDGDTVQVAGFEVTVYGAKHAPIWGDIPGNDNVAVLIDGTVYHPGDSYVVPGVPVDTLLVPTSGPWWKLGEAIDFVQAVKPRQSIEIHELMASDAGRGMTAQMLGGAGGVPLQTITPGDSVTI</sequence>
<dbReference type="Pfam" id="PF13483">
    <property type="entry name" value="Lactamase_B_3"/>
    <property type="match status" value="1"/>
</dbReference>
<gene>
    <name evidence="2" type="ORF">E6C64_18140</name>
</gene>
<dbReference type="SMART" id="SM00849">
    <property type="entry name" value="Lactamase_B"/>
    <property type="match status" value="1"/>
</dbReference>
<proteinExistence type="predicted"/>
<dbReference type="InterPro" id="IPR050114">
    <property type="entry name" value="UPF0173_UPF0282_UlaG_hydrolase"/>
</dbReference>
<dbReference type="GO" id="GO:0016787">
    <property type="term" value="F:hydrolase activity"/>
    <property type="evidence" value="ECO:0007669"/>
    <property type="project" value="UniProtKB-KW"/>
</dbReference>
<dbReference type="AlphaFoldDB" id="A0A4S4FG80"/>
<evidence type="ECO:0000313" key="3">
    <source>
        <dbReference type="Proteomes" id="UP000309133"/>
    </source>
</evidence>
<protein>
    <submittedName>
        <fullName evidence="2">MBL fold metallo-hydrolase</fullName>
    </submittedName>
</protein>
<keyword evidence="2" id="KW-0378">Hydrolase</keyword>
<dbReference type="InterPro" id="IPR001279">
    <property type="entry name" value="Metallo-B-lactamas"/>
</dbReference>
<dbReference type="OrthoDB" id="3190691at2"/>
<keyword evidence="3" id="KW-1185">Reference proteome</keyword>
<reference evidence="2 3" key="1">
    <citation type="submission" date="2019-04" db="EMBL/GenBank/DDBJ databases">
        <authorList>
            <person name="Jiang L."/>
        </authorList>
    </citation>
    <scope>NUCLEOTIDE SEQUENCE [LARGE SCALE GENOMIC DNA]</scope>
    <source>
        <strain evidence="2 3">YIM 131853</strain>
    </source>
</reference>
<dbReference type="PANTHER" id="PTHR43546:SF3">
    <property type="entry name" value="UPF0173 METAL-DEPENDENT HYDROLASE MJ1163"/>
    <property type="match status" value="1"/>
</dbReference>
<dbReference type="Proteomes" id="UP000309133">
    <property type="component" value="Unassembled WGS sequence"/>
</dbReference>
<dbReference type="Gene3D" id="3.60.15.10">
    <property type="entry name" value="Ribonuclease Z/Hydroxyacylglutathione hydrolase-like"/>
    <property type="match status" value="1"/>
</dbReference>